<keyword evidence="4" id="KW-1185">Reference proteome</keyword>
<dbReference type="PANTHER" id="PTHR11835:SF42">
    <property type="entry name" value="ISOCITRATE DEHYDROGENASE [NAD] SUBUNIT BETA, MITOCHONDRIAL"/>
    <property type="match status" value="1"/>
</dbReference>
<evidence type="ECO:0000256" key="1">
    <source>
        <dbReference type="ARBA" id="ARBA00007769"/>
    </source>
</evidence>
<dbReference type="Pfam" id="PF00180">
    <property type="entry name" value="Iso_dh"/>
    <property type="match status" value="1"/>
</dbReference>
<evidence type="ECO:0000313" key="5">
    <source>
        <dbReference type="RefSeq" id="XP_013786941.1"/>
    </source>
</evidence>
<dbReference type="GeneID" id="106470910"/>
<dbReference type="SUPFAM" id="SSF53659">
    <property type="entry name" value="Isocitrate/Isopropylmalate dehydrogenase-like"/>
    <property type="match status" value="1"/>
</dbReference>
<keyword evidence="2" id="KW-0816">Tricarboxylic acid cycle</keyword>
<dbReference type="RefSeq" id="XP_013786941.1">
    <property type="nucleotide sequence ID" value="XM_013931487.2"/>
</dbReference>
<evidence type="ECO:0000313" key="4">
    <source>
        <dbReference type="Proteomes" id="UP000694941"/>
    </source>
</evidence>
<dbReference type="InterPro" id="IPR024084">
    <property type="entry name" value="IsoPropMal-DH-like_dom"/>
</dbReference>
<evidence type="ECO:0000256" key="2">
    <source>
        <dbReference type="ARBA" id="ARBA00022532"/>
    </source>
</evidence>
<proteinExistence type="inferred from homology"/>
<sequence>MAGIRGLRSLFNCVTPKHWLKIKSHSYQNITRSLSTGSILKYPVVQEQEPVSRPEGRLKCTLIPGDGVGPELCTSVKEVFEALSVPVDFDELFLSEVHHTMSVPLDKVLESVQKNKVALKGILQSPFSSHSGELQTLNMKIRRMLDLYANVVHIRSLPGVKTRHSNLDFIIIREQTEGEYSALEHQ</sequence>
<dbReference type="PANTHER" id="PTHR11835">
    <property type="entry name" value="DECARBOXYLATING DEHYDROGENASES-ISOCITRATE, ISOPROPYLMALATE, TARTRATE"/>
    <property type="match status" value="1"/>
</dbReference>
<accession>A0ABM1BQY2</accession>
<dbReference type="SMART" id="SM01329">
    <property type="entry name" value="Iso_dh"/>
    <property type="match status" value="1"/>
</dbReference>
<evidence type="ECO:0000259" key="3">
    <source>
        <dbReference type="SMART" id="SM01329"/>
    </source>
</evidence>
<dbReference type="Gene3D" id="3.40.718.10">
    <property type="entry name" value="Isopropylmalate Dehydrogenase"/>
    <property type="match status" value="1"/>
</dbReference>
<feature type="domain" description="Isopropylmalate dehydrogenase-like" evidence="3">
    <location>
        <begin position="59"/>
        <end position="186"/>
    </location>
</feature>
<feature type="non-terminal residue" evidence="5">
    <location>
        <position position="186"/>
    </location>
</feature>
<protein>
    <submittedName>
        <fullName evidence="5">Isocitrate dehydrogenase [NAD] subunit beta, mitochondrial-like</fullName>
    </submittedName>
</protein>
<dbReference type="Proteomes" id="UP000694941">
    <property type="component" value="Unplaced"/>
</dbReference>
<gene>
    <name evidence="5" type="primary">LOC106470910</name>
</gene>
<comment type="similarity">
    <text evidence="1">Belongs to the isocitrate and isopropylmalate dehydrogenases family.</text>
</comment>
<organism evidence="4 5">
    <name type="scientific">Limulus polyphemus</name>
    <name type="common">Atlantic horseshoe crab</name>
    <dbReference type="NCBI Taxonomy" id="6850"/>
    <lineage>
        <taxon>Eukaryota</taxon>
        <taxon>Metazoa</taxon>
        <taxon>Ecdysozoa</taxon>
        <taxon>Arthropoda</taxon>
        <taxon>Chelicerata</taxon>
        <taxon>Merostomata</taxon>
        <taxon>Xiphosura</taxon>
        <taxon>Limulidae</taxon>
        <taxon>Limulus</taxon>
    </lineage>
</organism>
<reference evidence="5" key="1">
    <citation type="submission" date="2025-08" db="UniProtKB">
        <authorList>
            <consortium name="RefSeq"/>
        </authorList>
    </citation>
    <scope>IDENTIFICATION</scope>
    <source>
        <tissue evidence="5">Muscle</tissue>
    </source>
</reference>
<name>A0ABM1BQY2_LIMPO</name>